<proteinExistence type="inferred from homology"/>
<dbReference type="Pfam" id="PF17862">
    <property type="entry name" value="AAA_lid_3"/>
    <property type="match status" value="1"/>
</dbReference>
<feature type="transmembrane region" description="Helical" evidence="15">
    <location>
        <begin position="22"/>
        <end position="43"/>
    </location>
</feature>
<evidence type="ECO:0000256" key="13">
    <source>
        <dbReference type="ARBA" id="ARBA00023136"/>
    </source>
</evidence>
<dbReference type="SMART" id="SM00382">
    <property type="entry name" value="AAA"/>
    <property type="match status" value="1"/>
</dbReference>
<evidence type="ECO:0000256" key="6">
    <source>
        <dbReference type="ARBA" id="ARBA00022741"/>
    </source>
</evidence>
<comment type="similarity">
    <text evidence="14">Belongs to the AAA ATPase family.</text>
</comment>
<dbReference type="GO" id="GO:0046872">
    <property type="term" value="F:metal ion binding"/>
    <property type="evidence" value="ECO:0007669"/>
    <property type="project" value="UniProtKB-KW"/>
</dbReference>
<keyword evidence="5" id="KW-0479">Metal-binding</keyword>
<evidence type="ECO:0000256" key="8">
    <source>
        <dbReference type="ARBA" id="ARBA00022833"/>
    </source>
</evidence>
<dbReference type="InterPro" id="IPR037219">
    <property type="entry name" value="Peptidase_M41-like"/>
</dbReference>
<sequence length="371" mass="40412">MPYVFLTHVSPTHVAVTGPTHLGWGVIVGMVGFFVAIGFVFFVRAYQKQKANGSDPKEKMHVEGAVGSEAFARVAFSRETFESVAGNEAAKEQLADLVDFLRRSFAYQERGAKLPKGILLTGPPGVGKTLLAKAVAGEANVPFFSVSGSDFVEVYVGVGARRIRQLFEKAKKSAPCIVFVDEFDALARRRDHLANEESTRTLNAFLVEMDGFLARDSVIVIAATNLAEVLDPAAIRPGRFDRHIEVLPPDRVARRAILGVHSREKKLHESIDLDQLARKTAGLSGAHLATLLNEAAILSVRQEAPSILPEHIEESLARVVAGLKHPRSDRTLRRRIAVHEAGHATVALACGQSFEQISVEPRGRALGFVFL</sequence>
<dbReference type="Proteomes" id="UP000245380">
    <property type="component" value="Unassembled WGS sequence"/>
</dbReference>
<dbReference type="Gene3D" id="1.10.8.60">
    <property type="match status" value="1"/>
</dbReference>
<dbReference type="FunFam" id="3.40.50.300:FF:000277">
    <property type="entry name" value="ATP-dependent zinc metalloprotease FtsH"/>
    <property type="match status" value="1"/>
</dbReference>
<accession>A0A2U3D3H5</accession>
<dbReference type="SUPFAM" id="SSF52540">
    <property type="entry name" value="P-loop containing nucleoside triphosphate hydrolases"/>
    <property type="match status" value="1"/>
</dbReference>
<keyword evidence="7" id="KW-0378">Hydrolase</keyword>
<comment type="subcellular location">
    <subcellularLocation>
        <location evidence="2">Membrane</location>
        <topology evidence="2">Multi-pass membrane protein</topology>
    </subcellularLocation>
</comment>
<dbReference type="GO" id="GO:0005886">
    <property type="term" value="C:plasma membrane"/>
    <property type="evidence" value="ECO:0007669"/>
    <property type="project" value="TreeGrafter"/>
</dbReference>
<comment type="cofactor">
    <cofactor evidence="1">
        <name>Zn(2+)</name>
        <dbReference type="ChEBI" id="CHEBI:29105"/>
    </cofactor>
</comment>
<dbReference type="InterPro" id="IPR041569">
    <property type="entry name" value="AAA_lid_3"/>
</dbReference>
<dbReference type="Pfam" id="PF00004">
    <property type="entry name" value="AAA"/>
    <property type="match status" value="1"/>
</dbReference>
<evidence type="ECO:0000256" key="12">
    <source>
        <dbReference type="ARBA" id="ARBA00023049"/>
    </source>
</evidence>
<evidence type="ECO:0000313" key="18">
    <source>
        <dbReference type="Proteomes" id="UP000245380"/>
    </source>
</evidence>
<evidence type="ECO:0000256" key="4">
    <source>
        <dbReference type="ARBA" id="ARBA00022692"/>
    </source>
</evidence>
<evidence type="ECO:0000256" key="10">
    <source>
        <dbReference type="ARBA" id="ARBA00022946"/>
    </source>
</evidence>
<dbReference type="InterPro" id="IPR003960">
    <property type="entry name" value="ATPase_AAA_CS"/>
</dbReference>
<keyword evidence="8" id="KW-0862">Zinc</keyword>
<keyword evidence="10" id="KW-0809">Transit peptide</keyword>
<protein>
    <recommendedName>
        <fullName evidence="16">AAA+ ATPase domain-containing protein</fullName>
    </recommendedName>
</protein>
<evidence type="ECO:0000256" key="11">
    <source>
        <dbReference type="ARBA" id="ARBA00022989"/>
    </source>
</evidence>
<dbReference type="Gene3D" id="1.20.58.760">
    <property type="entry name" value="Peptidase M41"/>
    <property type="match status" value="1"/>
</dbReference>
<dbReference type="PANTHER" id="PTHR23076:SF97">
    <property type="entry name" value="ATP-DEPENDENT ZINC METALLOPROTEASE YME1L1"/>
    <property type="match status" value="1"/>
</dbReference>
<keyword evidence="9 14" id="KW-0067">ATP-binding</keyword>
<evidence type="ECO:0000256" key="2">
    <source>
        <dbReference type="ARBA" id="ARBA00004141"/>
    </source>
</evidence>
<dbReference type="GO" id="GO:0004222">
    <property type="term" value="F:metalloendopeptidase activity"/>
    <property type="evidence" value="ECO:0007669"/>
    <property type="project" value="InterPro"/>
</dbReference>
<dbReference type="OrthoDB" id="9809379at2"/>
<evidence type="ECO:0000256" key="5">
    <source>
        <dbReference type="ARBA" id="ARBA00022723"/>
    </source>
</evidence>
<evidence type="ECO:0000256" key="14">
    <source>
        <dbReference type="RuleBase" id="RU003651"/>
    </source>
</evidence>
<dbReference type="AlphaFoldDB" id="A0A2U3D3H5"/>
<evidence type="ECO:0000256" key="1">
    <source>
        <dbReference type="ARBA" id="ARBA00001947"/>
    </source>
</evidence>
<evidence type="ECO:0000259" key="16">
    <source>
        <dbReference type="SMART" id="SM00382"/>
    </source>
</evidence>
<comment type="caution">
    <text evidence="17">The sequence shown here is derived from an EMBL/GenBank/DDBJ whole genome shotgun (WGS) entry which is preliminary data.</text>
</comment>
<feature type="domain" description="AAA+ ATPase" evidence="16">
    <location>
        <begin position="114"/>
        <end position="250"/>
    </location>
</feature>
<organism evidence="17 18">
    <name type="scientific">Sulfoacidibacillus thermotolerans</name>
    <name type="common">Acidibacillus sulfuroxidans</name>
    <dbReference type="NCBI Taxonomy" id="1765684"/>
    <lineage>
        <taxon>Bacteria</taxon>
        <taxon>Bacillati</taxon>
        <taxon>Bacillota</taxon>
        <taxon>Bacilli</taxon>
        <taxon>Bacillales</taxon>
        <taxon>Alicyclobacillaceae</taxon>
        <taxon>Sulfoacidibacillus</taxon>
    </lineage>
</organism>
<dbReference type="GO" id="GO:0030163">
    <property type="term" value="P:protein catabolic process"/>
    <property type="evidence" value="ECO:0007669"/>
    <property type="project" value="TreeGrafter"/>
</dbReference>
<dbReference type="InterPro" id="IPR003593">
    <property type="entry name" value="AAA+_ATPase"/>
</dbReference>
<evidence type="ECO:0000256" key="7">
    <source>
        <dbReference type="ARBA" id="ARBA00022801"/>
    </source>
</evidence>
<keyword evidence="12" id="KW-0482">Metalloprotease</keyword>
<keyword evidence="4 15" id="KW-0812">Transmembrane</keyword>
<dbReference type="GO" id="GO:0016887">
    <property type="term" value="F:ATP hydrolysis activity"/>
    <property type="evidence" value="ECO:0007669"/>
    <property type="project" value="InterPro"/>
</dbReference>
<name>A0A2U3D3H5_SULT2</name>
<evidence type="ECO:0000256" key="9">
    <source>
        <dbReference type="ARBA" id="ARBA00022840"/>
    </source>
</evidence>
<dbReference type="PROSITE" id="PS00674">
    <property type="entry name" value="AAA"/>
    <property type="match status" value="1"/>
</dbReference>
<keyword evidence="11 15" id="KW-1133">Transmembrane helix</keyword>
<dbReference type="SUPFAM" id="SSF140990">
    <property type="entry name" value="FtsH protease domain-like"/>
    <property type="match status" value="1"/>
</dbReference>
<dbReference type="RefSeq" id="WP_109431682.1">
    <property type="nucleotide sequence ID" value="NZ_MPDK01000039.1"/>
</dbReference>
<keyword evidence="18" id="KW-1185">Reference proteome</keyword>
<dbReference type="GO" id="GO:0006508">
    <property type="term" value="P:proteolysis"/>
    <property type="evidence" value="ECO:0007669"/>
    <property type="project" value="UniProtKB-KW"/>
</dbReference>
<keyword evidence="3" id="KW-0645">Protease</keyword>
<dbReference type="InterPro" id="IPR003959">
    <property type="entry name" value="ATPase_AAA_core"/>
</dbReference>
<evidence type="ECO:0000256" key="15">
    <source>
        <dbReference type="SAM" id="Phobius"/>
    </source>
</evidence>
<dbReference type="GO" id="GO:0004176">
    <property type="term" value="F:ATP-dependent peptidase activity"/>
    <property type="evidence" value="ECO:0007669"/>
    <property type="project" value="InterPro"/>
</dbReference>
<dbReference type="GO" id="GO:0005524">
    <property type="term" value="F:ATP binding"/>
    <property type="evidence" value="ECO:0007669"/>
    <property type="project" value="UniProtKB-KW"/>
</dbReference>
<evidence type="ECO:0000256" key="3">
    <source>
        <dbReference type="ARBA" id="ARBA00022670"/>
    </source>
</evidence>
<dbReference type="Gene3D" id="3.40.50.300">
    <property type="entry name" value="P-loop containing nucleotide triphosphate hydrolases"/>
    <property type="match status" value="1"/>
</dbReference>
<reference evidence="17 18" key="1">
    <citation type="submission" date="2016-11" db="EMBL/GenBank/DDBJ databases">
        <title>Comparative genomics of Acidibacillus ferroxidans species.</title>
        <authorList>
            <person name="Oliveira G."/>
            <person name="Nunes G."/>
            <person name="Oliveira R."/>
            <person name="Araujo F."/>
            <person name="Salim A."/>
            <person name="Scholte L."/>
            <person name="Morais D."/>
            <person name="Nancucheo I."/>
            <person name="Johnson D.B."/>
            <person name="Grail B."/>
            <person name="Bittencourt J."/>
            <person name="Valadares R."/>
        </authorList>
    </citation>
    <scope>NUCLEOTIDE SEQUENCE [LARGE SCALE GENOMIC DNA]</scope>
    <source>
        <strain evidence="17 18">Y002</strain>
    </source>
</reference>
<dbReference type="PANTHER" id="PTHR23076">
    <property type="entry name" value="METALLOPROTEASE M41 FTSH"/>
    <property type="match status" value="1"/>
</dbReference>
<dbReference type="CDD" id="cd19501">
    <property type="entry name" value="RecA-like_FtsH"/>
    <property type="match status" value="1"/>
</dbReference>
<dbReference type="EMBL" id="MPDK01000039">
    <property type="protein sequence ID" value="PWI55851.1"/>
    <property type="molecule type" value="Genomic_DNA"/>
</dbReference>
<dbReference type="InterPro" id="IPR027417">
    <property type="entry name" value="P-loop_NTPase"/>
</dbReference>
<gene>
    <name evidence="17" type="ORF">BM613_13280</name>
</gene>
<keyword evidence="6 14" id="KW-0547">Nucleotide-binding</keyword>
<keyword evidence="13 15" id="KW-0472">Membrane</keyword>
<evidence type="ECO:0000313" key="17">
    <source>
        <dbReference type="EMBL" id="PWI55851.1"/>
    </source>
</evidence>